<feature type="domain" description="Tail spike" evidence="1">
    <location>
        <begin position="87"/>
        <end position="363"/>
    </location>
</feature>
<dbReference type="Proteomes" id="UP000002312">
    <property type="component" value="Chromosome"/>
</dbReference>
<proteinExistence type="predicted"/>
<dbReference type="AlphaFoldDB" id="A0A0H3E9X7"/>
<dbReference type="EMBL" id="CP001840">
    <property type="protein sequence ID" value="ADP36002.1"/>
    <property type="molecule type" value="Genomic_DNA"/>
</dbReference>
<dbReference type="InterPro" id="IPR007119">
    <property type="entry name" value="Phage_tail_spike_N"/>
</dbReference>
<name>A0A0H3E9X7_BIFBP</name>
<gene>
    <name evidence="2" type="ordered locus">BBPR_0925</name>
</gene>
<dbReference type="Pfam" id="PF06605">
    <property type="entry name" value="Prophage_tail"/>
    <property type="match status" value="1"/>
</dbReference>
<dbReference type="KEGG" id="bbp:BBPR_0925"/>
<dbReference type="NCBIfam" id="TIGR01665">
    <property type="entry name" value="put_anti_recept"/>
    <property type="match status" value="1"/>
</dbReference>
<dbReference type="InterPro" id="IPR010572">
    <property type="entry name" value="Tail_dom"/>
</dbReference>
<sequence length="620" mass="67711">MFHVFDRWGNPKPAPMTVLAARRTQNVDGTDNLDLLSDLDLEKGDRVAWRDHMGLWREWLVNSIDTSRSDRLPLSTAHCVDAIQELASTYIEDKRNRTATASACAEKALAGTRWILGTVHDGTKTTEADLAFYHTNALSAIQDICATFGLEAVTTYQPDATGTRIATRTLSLVSRRGAATPTKRFTYGKDLASIRRTIDATQVATRLYGWGKGVATTDDDGEETGGYSRKISFADINDGKAYVEDATALALWGIPGPNGTRIHSEADAEFPDCEDPKQLLTLTKEALKTRSQPVVSYECDVTSLAAAGVNAEGTDIGDTVHIIDTSFPTPLRLEGRILQIEQDLTGDQTATTITLGNITTGITHQDDAWRRQLDQLISNSGAWNDAATGTKPYITDLINRINQIMNTTGGYTYLKPGQGIYVYDKPEDQNPTQCIHIGGGYWRIANSKKANGDWDFRALADGNGIYANTIYTGKLSDAAGHNQWNLDTGELTTRGMTATSITAEGTFACGSKDWYGIELNSIGQLAGYRKGKKVGYIDYSGGMYEVSNPSKVYYGLQLQGGCLRISTPILSVAKTTDTHVTTTHAYNGKHHYISKITSSSDGTITWYQSTTEYINGMCIN</sequence>
<evidence type="ECO:0000313" key="2">
    <source>
        <dbReference type="EMBL" id="ADP36002.1"/>
    </source>
</evidence>
<organism evidence="2 3">
    <name type="scientific">Bifidobacterium bifidum (strain PRL2010)</name>
    <dbReference type="NCBI Taxonomy" id="702459"/>
    <lineage>
        <taxon>Bacteria</taxon>
        <taxon>Bacillati</taxon>
        <taxon>Actinomycetota</taxon>
        <taxon>Actinomycetes</taxon>
        <taxon>Bifidobacteriales</taxon>
        <taxon>Bifidobacteriaceae</taxon>
        <taxon>Bifidobacterium</taxon>
    </lineage>
</organism>
<dbReference type="HOGENOM" id="CLU_440542_0_0_11"/>
<accession>A0A0H3E9X7</accession>
<dbReference type="RefSeq" id="WP_013389882.1">
    <property type="nucleotide sequence ID" value="NC_014638.1"/>
</dbReference>
<dbReference type="OrthoDB" id="3189329at2"/>
<dbReference type="PATRIC" id="fig|702459.3.peg.954"/>
<reference evidence="2 3" key="1">
    <citation type="journal article" date="2010" name="Proc. Natl. Acad. Sci. U.S.A.">
        <title>Genome analysis of Bifidobacterium bifidum PRL2010 reveals metabolic pathways for host-derived glycan foraging.</title>
        <authorList>
            <person name="Turroni F."/>
            <person name="Bottacini F."/>
            <person name="Foroni E."/>
            <person name="Mulder I."/>
            <person name="Kim J.H."/>
            <person name="Zomer A."/>
            <person name="Sanchez B."/>
            <person name="Bidossi A."/>
            <person name="Ferrarini A."/>
            <person name="Giubellini V."/>
            <person name="Delledonne M."/>
            <person name="Henrissat B."/>
            <person name="Coutinho P."/>
            <person name="Oggioni M."/>
            <person name="Fitzgerald G.F."/>
            <person name="Mills D."/>
            <person name="Margolles A."/>
            <person name="Kelly D."/>
            <person name="van Sinderen D."/>
            <person name="Ventura M."/>
        </authorList>
    </citation>
    <scope>NUCLEOTIDE SEQUENCE [LARGE SCALE GENOMIC DNA]</scope>
    <source>
        <strain evidence="2 3">PRL2010</strain>
    </source>
</reference>
<protein>
    <submittedName>
        <fullName evidence="2">Gp4 phage minor structural protein</fullName>
    </submittedName>
</protein>
<evidence type="ECO:0000259" key="1">
    <source>
        <dbReference type="Pfam" id="PF06605"/>
    </source>
</evidence>
<evidence type="ECO:0000313" key="3">
    <source>
        <dbReference type="Proteomes" id="UP000002312"/>
    </source>
</evidence>
<dbReference type="eggNOG" id="COG4926">
    <property type="taxonomic scope" value="Bacteria"/>
</dbReference>